<evidence type="ECO:0000313" key="2">
    <source>
        <dbReference type="Proteomes" id="UP000499080"/>
    </source>
</evidence>
<name>A0A4Y2CB26_ARAVE</name>
<organism evidence="1 2">
    <name type="scientific">Araneus ventricosus</name>
    <name type="common">Orbweaver spider</name>
    <name type="synonym">Epeira ventricosa</name>
    <dbReference type="NCBI Taxonomy" id="182803"/>
    <lineage>
        <taxon>Eukaryota</taxon>
        <taxon>Metazoa</taxon>
        <taxon>Ecdysozoa</taxon>
        <taxon>Arthropoda</taxon>
        <taxon>Chelicerata</taxon>
        <taxon>Arachnida</taxon>
        <taxon>Araneae</taxon>
        <taxon>Araneomorphae</taxon>
        <taxon>Entelegynae</taxon>
        <taxon>Araneoidea</taxon>
        <taxon>Araneidae</taxon>
        <taxon>Araneus</taxon>
    </lineage>
</organism>
<dbReference type="AlphaFoldDB" id="A0A4Y2CB26"/>
<evidence type="ECO:0000313" key="1">
    <source>
        <dbReference type="EMBL" id="GBM01194.1"/>
    </source>
</evidence>
<dbReference type="EMBL" id="BGPR01000166">
    <property type="protein sequence ID" value="GBM01194.1"/>
    <property type="molecule type" value="Genomic_DNA"/>
</dbReference>
<protein>
    <submittedName>
        <fullName evidence="1">Uncharacterized protein</fullName>
    </submittedName>
</protein>
<keyword evidence="2" id="KW-1185">Reference proteome</keyword>
<dbReference type="Proteomes" id="UP000499080">
    <property type="component" value="Unassembled WGS sequence"/>
</dbReference>
<comment type="caution">
    <text evidence="1">The sequence shown here is derived from an EMBL/GenBank/DDBJ whole genome shotgun (WGS) entry which is preliminary data.</text>
</comment>
<reference evidence="1 2" key="1">
    <citation type="journal article" date="2019" name="Sci. Rep.">
        <title>Orb-weaving spider Araneus ventricosus genome elucidates the spidroin gene catalogue.</title>
        <authorList>
            <person name="Kono N."/>
            <person name="Nakamura H."/>
            <person name="Ohtoshi R."/>
            <person name="Moran D.A.P."/>
            <person name="Shinohara A."/>
            <person name="Yoshida Y."/>
            <person name="Fujiwara M."/>
            <person name="Mori M."/>
            <person name="Tomita M."/>
            <person name="Arakawa K."/>
        </authorList>
    </citation>
    <scope>NUCLEOTIDE SEQUENCE [LARGE SCALE GENOMIC DNA]</scope>
</reference>
<proteinExistence type="predicted"/>
<sequence length="168" mass="18808">MPCLTRKTDFLAMDSEAWRRMIGRHQLGRGRHVSGSIAVHQLDATQFSIAEKCCSRTTVRCSCVNVKLDIHVKTAPRKWGGSTPDHYNFQSIHLGGLFTEAPCKPQNRSLRFPRATAPPPPPAFRTGSLFRPAFTREPHSPSPRGLHFVVFAFVREPCPLPHGRISVL</sequence>
<gene>
    <name evidence="1" type="ORF">AVEN_253601_1</name>
</gene>
<accession>A0A4Y2CB26</accession>